<dbReference type="AlphaFoldDB" id="A0A9P5NQ83"/>
<keyword evidence="3" id="KW-1185">Reference proteome</keyword>
<evidence type="ECO:0000313" key="2">
    <source>
        <dbReference type="EMBL" id="KAF8902735.1"/>
    </source>
</evidence>
<dbReference type="Proteomes" id="UP000724874">
    <property type="component" value="Unassembled WGS sequence"/>
</dbReference>
<name>A0A9P5NQ83_GYMJU</name>
<dbReference type="SUPFAM" id="SSF52047">
    <property type="entry name" value="RNI-like"/>
    <property type="match status" value="1"/>
</dbReference>
<dbReference type="InterPro" id="IPR036047">
    <property type="entry name" value="F-box-like_dom_sf"/>
</dbReference>
<dbReference type="Pfam" id="PF00646">
    <property type="entry name" value="F-box"/>
    <property type="match status" value="1"/>
</dbReference>
<reference evidence="2" key="1">
    <citation type="submission" date="2020-11" db="EMBL/GenBank/DDBJ databases">
        <authorList>
            <consortium name="DOE Joint Genome Institute"/>
            <person name="Ahrendt S."/>
            <person name="Riley R."/>
            <person name="Andreopoulos W."/>
            <person name="LaButti K."/>
            <person name="Pangilinan J."/>
            <person name="Ruiz-duenas F.J."/>
            <person name="Barrasa J.M."/>
            <person name="Sanchez-Garcia M."/>
            <person name="Camarero S."/>
            <person name="Miyauchi S."/>
            <person name="Serrano A."/>
            <person name="Linde D."/>
            <person name="Babiker R."/>
            <person name="Drula E."/>
            <person name="Ayuso-Fernandez I."/>
            <person name="Pacheco R."/>
            <person name="Padilla G."/>
            <person name="Ferreira P."/>
            <person name="Barriuso J."/>
            <person name="Kellner H."/>
            <person name="Castanera R."/>
            <person name="Alfaro M."/>
            <person name="Ramirez L."/>
            <person name="Pisabarro A.G."/>
            <person name="Kuo A."/>
            <person name="Tritt A."/>
            <person name="Lipzen A."/>
            <person name="He G."/>
            <person name="Yan M."/>
            <person name="Ng V."/>
            <person name="Cullen D."/>
            <person name="Martin F."/>
            <person name="Rosso M.-N."/>
            <person name="Henrissat B."/>
            <person name="Hibbett D."/>
            <person name="Martinez A.T."/>
            <person name="Grigoriev I.V."/>
        </authorList>
    </citation>
    <scope>NUCLEOTIDE SEQUENCE</scope>
    <source>
        <strain evidence="2">AH 44721</strain>
    </source>
</reference>
<evidence type="ECO:0000313" key="3">
    <source>
        <dbReference type="Proteomes" id="UP000724874"/>
    </source>
</evidence>
<dbReference type="SUPFAM" id="SSF81383">
    <property type="entry name" value="F-box domain"/>
    <property type="match status" value="1"/>
</dbReference>
<sequence length="551" mass="63728">MSRHSPSLTFVLDENKAGPKQYASIFPYEIWRECFMLLDMKDHKNLARTCHLFHDICLPFILKSITYSLKFIFNKKCLFGDMAKQLQEFTEHEGHFLGLIADDRRRALVRKLTLAHSLKLAPRTDEMVAKSAKDAYDMYLETFMNCVPLFSYLNEIDIRFNKNLDKKLLSALATLPQLEQLSLFSVKFGAHVSKPLIKVRKLLIDNKVHDSNPIGTAKRLEVFSGEALEELKILSRAYGPKLFRSFANQKTLKQLKHLSFQLHSHELSTLEPFLEKCPKLSSINADFGIRSHVTPTTIPPLPPSTIPHLNSFTGYDAEVEIFVPKRPVRKVILVQPDKWIGPTRTSEQLRKLFANLSKSTGPICDLHIDMALTPELMDSITTHFPQLSQLGLQLDTWKQVFPCQDPIDVPFEDAVMDQILLKGWFVDPEEDKGSSAKHFPQIYLFNVYVRVLHWIAHKKIVIPPRLETLFLEVNNWYLHLPEIPQDPDSLYVLDNRFQHILYLGFIAELIFKTLSIHYPTLHEVVIGARQKNEIRWEKDLDGNWSCSRVRY</sequence>
<dbReference type="EMBL" id="JADNYJ010000034">
    <property type="protein sequence ID" value="KAF8902735.1"/>
    <property type="molecule type" value="Genomic_DNA"/>
</dbReference>
<dbReference type="InterPro" id="IPR001810">
    <property type="entry name" value="F-box_dom"/>
</dbReference>
<protein>
    <recommendedName>
        <fullName evidence="1">F-box domain-containing protein</fullName>
    </recommendedName>
</protein>
<comment type="caution">
    <text evidence="2">The sequence shown here is derived from an EMBL/GenBank/DDBJ whole genome shotgun (WGS) entry which is preliminary data.</text>
</comment>
<dbReference type="CDD" id="cd09917">
    <property type="entry name" value="F-box_SF"/>
    <property type="match status" value="1"/>
</dbReference>
<dbReference type="Gene3D" id="3.80.10.10">
    <property type="entry name" value="Ribonuclease Inhibitor"/>
    <property type="match status" value="1"/>
</dbReference>
<evidence type="ECO:0000259" key="1">
    <source>
        <dbReference type="Pfam" id="PF00646"/>
    </source>
</evidence>
<proteinExistence type="predicted"/>
<gene>
    <name evidence="2" type="ORF">CPB84DRAFT_1961439</name>
</gene>
<feature type="domain" description="F-box" evidence="1">
    <location>
        <begin position="26"/>
        <end position="58"/>
    </location>
</feature>
<organism evidence="2 3">
    <name type="scientific">Gymnopilus junonius</name>
    <name type="common">Spectacular rustgill mushroom</name>
    <name type="synonym">Gymnopilus spectabilis subsp. junonius</name>
    <dbReference type="NCBI Taxonomy" id="109634"/>
    <lineage>
        <taxon>Eukaryota</taxon>
        <taxon>Fungi</taxon>
        <taxon>Dikarya</taxon>
        <taxon>Basidiomycota</taxon>
        <taxon>Agaricomycotina</taxon>
        <taxon>Agaricomycetes</taxon>
        <taxon>Agaricomycetidae</taxon>
        <taxon>Agaricales</taxon>
        <taxon>Agaricineae</taxon>
        <taxon>Hymenogastraceae</taxon>
        <taxon>Gymnopilus</taxon>
    </lineage>
</organism>
<dbReference type="OrthoDB" id="3058282at2759"/>
<accession>A0A9P5NQ83</accession>
<dbReference type="InterPro" id="IPR032675">
    <property type="entry name" value="LRR_dom_sf"/>
</dbReference>